<sequence>MKTLIKNSNPFIMLLIPVMFALILGVSYQFEQKKETAIIGRTAVHATSLFHKGFVMVKTVCSIAKNNNIW</sequence>
<organism evidence="2 3">
    <name type="scientific">Mucilaginibacter gossypii</name>
    <dbReference type="NCBI Taxonomy" id="551996"/>
    <lineage>
        <taxon>Bacteria</taxon>
        <taxon>Pseudomonadati</taxon>
        <taxon>Bacteroidota</taxon>
        <taxon>Sphingobacteriia</taxon>
        <taxon>Sphingobacteriales</taxon>
        <taxon>Sphingobacteriaceae</taxon>
        <taxon>Mucilaginibacter</taxon>
    </lineage>
</organism>
<accession>A0A1G8LNU7</accession>
<dbReference type="AlphaFoldDB" id="A0A1G8LNU7"/>
<protein>
    <submittedName>
        <fullName evidence="2">Uncharacterized protein</fullName>
    </submittedName>
</protein>
<name>A0A1G8LNU7_9SPHI</name>
<evidence type="ECO:0000313" key="3">
    <source>
        <dbReference type="Proteomes" id="UP000199705"/>
    </source>
</evidence>
<dbReference type="Proteomes" id="UP000199705">
    <property type="component" value="Unassembled WGS sequence"/>
</dbReference>
<feature type="transmembrane region" description="Helical" evidence="1">
    <location>
        <begin position="12"/>
        <end position="30"/>
    </location>
</feature>
<reference evidence="3" key="1">
    <citation type="submission" date="2016-10" db="EMBL/GenBank/DDBJ databases">
        <authorList>
            <person name="Varghese N."/>
            <person name="Submissions S."/>
        </authorList>
    </citation>
    <scope>NUCLEOTIDE SEQUENCE [LARGE SCALE GENOMIC DNA]</scope>
    <source>
        <strain evidence="3">Gh-67</strain>
    </source>
</reference>
<dbReference type="GeneID" id="91140523"/>
<dbReference type="RefSeq" id="WP_090530816.1">
    <property type="nucleotide sequence ID" value="NZ_CP071878.2"/>
</dbReference>
<gene>
    <name evidence="2" type="ORF">SAMN05192573_12412</name>
</gene>
<proteinExistence type="predicted"/>
<keyword evidence="1" id="KW-0472">Membrane</keyword>
<dbReference type="STRING" id="551996.SAMN05192573_12412"/>
<dbReference type="EMBL" id="FNCG01000024">
    <property type="protein sequence ID" value="SDI57389.1"/>
    <property type="molecule type" value="Genomic_DNA"/>
</dbReference>
<evidence type="ECO:0000313" key="2">
    <source>
        <dbReference type="EMBL" id="SDI57389.1"/>
    </source>
</evidence>
<keyword evidence="1" id="KW-1133">Transmembrane helix</keyword>
<keyword evidence="1" id="KW-0812">Transmembrane</keyword>
<evidence type="ECO:0000256" key="1">
    <source>
        <dbReference type="SAM" id="Phobius"/>
    </source>
</evidence>
<keyword evidence="3" id="KW-1185">Reference proteome</keyword>